<evidence type="ECO:0000313" key="3">
    <source>
        <dbReference type="WBParaSite" id="nRc.2.0.1.t14943-RA"/>
    </source>
</evidence>
<protein>
    <submittedName>
        <fullName evidence="3">Uncharacterized protein</fullName>
    </submittedName>
</protein>
<keyword evidence="1" id="KW-0472">Membrane</keyword>
<feature type="transmembrane region" description="Helical" evidence="1">
    <location>
        <begin position="35"/>
        <end position="55"/>
    </location>
</feature>
<reference evidence="3" key="1">
    <citation type="submission" date="2022-11" db="UniProtKB">
        <authorList>
            <consortium name="WormBaseParasite"/>
        </authorList>
    </citation>
    <scope>IDENTIFICATION</scope>
</reference>
<sequence>MAPEWEVAVYLRVSTHRCITDQWSLHAGLMVSPHMLMYALFLGLFCLSTSVIRVVSRKKNKQKIINREIGEKMNENGNAIKRNKDKRNEKQ</sequence>
<dbReference type="Proteomes" id="UP000887565">
    <property type="component" value="Unplaced"/>
</dbReference>
<name>A0A915IND7_ROMCU</name>
<evidence type="ECO:0000256" key="1">
    <source>
        <dbReference type="SAM" id="Phobius"/>
    </source>
</evidence>
<keyword evidence="1" id="KW-0812">Transmembrane</keyword>
<keyword evidence="2" id="KW-1185">Reference proteome</keyword>
<dbReference type="WBParaSite" id="nRc.2.0.1.t14943-RA">
    <property type="protein sequence ID" value="nRc.2.0.1.t14943-RA"/>
    <property type="gene ID" value="nRc.2.0.1.g14943"/>
</dbReference>
<evidence type="ECO:0000313" key="2">
    <source>
        <dbReference type="Proteomes" id="UP000887565"/>
    </source>
</evidence>
<keyword evidence="1" id="KW-1133">Transmembrane helix</keyword>
<proteinExistence type="predicted"/>
<dbReference type="AlphaFoldDB" id="A0A915IND7"/>
<organism evidence="2 3">
    <name type="scientific">Romanomermis culicivorax</name>
    <name type="common">Nematode worm</name>
    <dbReference type="NCBI Taxonomy" id="13658"/>
    <lineage>
        <taxon>Eukaryota</taxon>
        <taxon>Metazoa</taxon>
        <taxon>Ecdysozoa</taxon>
        <taxon>Nematoda</taxon>
        <taxon>Enoplea</taxon>
        <taxon>Dorylaimia</taxon>
        <taxon>Mermithida</taxon>
        <taxon>Mermithoidea</taxon>
        <taxon>Mermithidae</taxon>
        <taxon>Romanomermis</taxon>
    </lineage>
</organism>
<accession>A0A915IND7</accession>